<dbReference type="InterPro" id="IPR038885">
    <property type="entry name" value="PLB1"/>
</dbReference>
<evidence type="ECO:0000256" key="1">
    <source>
        <dbReference type="SAM" id="SignalP"/>
    </source>
</evidence>
<protein>
    <recommendedName>
        <fullName evidence="4">SGNH hydrolase-type esterase domain-containing protein</fullName>
    </recommendedName>
</protein>
<accession>A0A4P9W7N8</accession>
<keyword evidence="1" id="KW-0732">Signal</keyword>
<keyword evidence="3" id="KW-1185">Reference proteome</keyword>
<evidence type="ECO:0000313" key="3">
    <source>
        <dbReference type="Proteomes" id="UP000269721"/>
    </source>
</evidence>
<dbReference type="PANTHER" id="PTHR21325">
    <property type="entry name" value="PHOSPHOLIPASE B, PLB1"/>
    <property type="match status" value="1"/>
</dbReference>
<dbReference type="OrthoDB" id="10265800at2759"/>
<dbReference type="GO" id="GO:0006644">
    <property type="term" value="P:phospholipid metabolic process"/>
    <property type="evidence" value="ECO:0007669"/>
    <property type="project" value="TreeGrafter"/>
</dbReference>
<organism evidence="2 3">
    <name type="scientific">Blyttiomyces helicus</name>
    <dbReference type="NCBI Taxonomy" id="388810"/>
    <lineage>
        <taxon>Eukaryota</taxon>
        <taxon>Fungi</taxon>
        <taxon>Fungi incertae sedis</taxon>
        <taxon>Chytridiomycota</taxon>
        <taxon>Chytridiomycota incertae sedis</taxon>
        <taxon>Chytridiomycetes</taxon>
        <taxon>Chytridiomycetes incertae sedis</taxon>
        <taxon>Blyttiomyces</taxon>
    </lineage>
</organism>
<feature type="chain" id="PRO_5020825017" description="SGNH hydrolase-type esterase domain-containing protein" evidence="1">
    <location>
        <begin position="16"/>
        <end position="144"/>
    </location>
</feature>
<name>A0A4P9W7N8_9FUNG</name>
<feature type="signal peptide" evidence="1">
    <location>
        <begin position="1"/>
        <end position="15"/>
    </location>
</feature>
<evidence type="ECO:0000313" key="2">
    <source>
        <dbReference type="EMBL" id="RKO88499.1"/>
    </source>
</evidence>
<feature type="non-terminal residue" evidence="2">
    <location>
        <position position="144"/>
    </location>
</feature>
<dbReference type="EMBL" id="KZ996672">
    <property type="protein sequence ID" value="RKO88499.1"/>
    <property type="molecule type" value="Genomic_DNA"/>
</dbReference>
<gene>
    <name evidence="2" type="ORF">BDK51DRAFT_31343</name>
</gene>
<dbReference type="Proteomes" id="UP000269721">
    <property type="component" value="Unassembled WGS sequence"/>
</dbReference>
<dbReference type="GO" id="GO:0004620">
    <property type="term" value="F:phospholipase activity"/>
    <property type="evidence" value="ECO:0007669"/>
    <property type="project" value="InterPro"/>
</dbReference>
<reference evidence="3" key="1">
    <citation type="journal article" date="2018" name="Nat. Microbiol.">
        <title>Leveraging single-cell genomics to expand the fungal tree of life.</title>
        <authorList>
            <person name="Ahrendt S.R."/>
            <person name="Quandt C.A."/>
            <person name="Ciobanu D."/>
            <person name="Clum A."/>
            <person name="Salamov A."/>
            <person name="Andreopoulos B."/>
            <person name="Cheng J.F."/>
            <person name="Woyke T."/>
            <person name="Pelin A."/>
            <person name="Henrissat B."/>
            <person name="Reynolds N.K."/>
            <person name="Benny G.L."/>
            <person name="Smith M.E."/>
            <person name="James T.Y."/>
            <person name="Grigoriev I.V."/>
        </authorList>
    </citation>
    <scope>NUCLEOTIDE SEQUENCE [LARGE SCALE GENOMIC DNA]</scope>
</reference>
<evidence type="ECO:0008006" key="4">
    <source>
        <dbReference type="Google" id="ProtNLM"/>
    </source>
</evidence>
<proteinExistence type="predicted"/>
<dbReference type="AlphaFoldDB" id="A0A4P9W7N8"/>
<sequence length="144" mass="15473">MLFLAATVLASAVLAYPASAPTLHLRPRLLSGALNNLHVLSPRQTVQTGLTCPTSLPRFECKPAKSEHVYAEAGKDVHHLRPQDISLVAALGDSITAGLFMEDGKLPGSELTLKEYRGKVFDIGGDPGETTIPNLLKTYNPKLE</sequence>
<dbReference type="PANTHER" id="PTHR21325:SF31">
    <property type="entry name" value="GH22081P-RELATED"/>
    <property type="match status" value="1"/>
</dbReference>